<gene>
    <name evidence="1" type="ORF">EZS28_019524</name>
</gene>
<dbReference type="InterPro" id="IPR016024">
    <property type="entry name" value="ARM-type_fold"/>
</dbReference>
<proteinExistence type="predicted"/>
<comment type="caution">
    <text evidence="1">The sequence shown here is derived from an EMBL/GenBank/DDBJ whole genome shotgun (WGS) entry which is preliminary data.</text>
</comment>
<dbReference type="Proteomes" id="UP000324800">
    <property type="component" value="Unassembled WGS sequence"/>
</dbReference>
<accession>A0A5J4VR05</accession>
<name>A0A5J4VR05_9EUKA</name>
<sequence>QIYLKNPYPALIRLLDHPIKVIVNITVITIHNILYGGVKITPDSDQHPHFETISACNGVEKLFALLNQNRIDQWTKYYAFISIGFLYRSKEIPDEAKRQMVINHLKTISIDPDDDPKKFANLGLYCLAQNPANRTMIEMDGFIVPEIDECA</sequence>
<evidence type="ECO:0000313" key="2">
    <source>
        <dbReference type="Proteomes" id="UP000324800"/>
    </source>
</evidence>
<dbReference type="AlphaFoldDB" id="A0A5J4VR05"/>
<feature type="non-terminal residue" evidence="1">
    <location>
        <position position="1"/>
    </location>
</feature>
<dbReference type="EMBL" id="SNRW01005498">
    <property type="protein sequence ID" value="KAA6384951.1"/>
    <property type="molecule type" value="Genomic_DNA"/>
</dbReference>
<dbReference type="SUPFAM" id="SSF48371">
    <property type="entry name" value="ARM repeat"/>
    <property type="match status" value="1"/>
</dbReference>
<evidence type="ECO:0000313" key="1">
    <source>
        <dbReference type="EMBL" id="KAA6384951.1"/>
    </source>
</evidence>
<protein>
    <submittedName>
        <fullName evidence="1">Uncharacterized protein</fullName>
    </submittedName>
</protein>
<organism evidence="1 2">
    <name type="scientific">Streblomastix strix</name>
    <dbReference type="NCBI Taxonomy" id="222440"/>
    <lineage>
        <taxon>Eukaryota</taxon>
        <taxon>Metamonada</taxon>
        <taxon>Preaxostyla</taxon>
        <taxon>Oxymonadida</taxon>
        <taxon>Streblomastigidae</taxon>
        <taxon>Streblomastix</taxon>
    </lineage>
</organism>
<reference evidence="1 2" key="1">
    <citation type="submission" date="2019-03" db="EMBL/GenBank/DDBJ databases">
        <title>Single cell metagenomics reveals metabolic interactions within the superorganism composed of flagellate Streblomastix strix and complex community of Bacteroidetes bacteria on its surface.</title>
        <authorList>
            <person name="Treitli S.C."/>
            <person name="Kolisko M."/>
            <person name="Husnik F."/>
            <person name="Keeling P."/>
            <person name="Hampl V."/>
        </authorList>
    </citation>
    <scope>NUCLEOTIDE SEQUENCE [LARGE SCALE GENOMIC DNA]</scope>
    <source>
        <strain evidence="1">ST1C</strain>
    </source>
</reference>